<feature type="domain" description="Knr4/Smi1-like" evidence="1">
    <location>
        <begin position="46"/>
        <end position="174"/>
    </location>
</feature>
<name>A0ABW5L3L9_9SPHI</name>
<keyword evidence="3" id="KW-1185">Reference proteome</keyword>
<reference evidence="3" key="1">
    <citation type="journal article" date="2019" name="Int. J. Syst. Evol. Microbiol.">
        <title>The Global Catalogue of Microorganisms (GCM) 10K type strain sequencing project: providing services to taxonomists for standard genome sequencing and annotation.</title>
        <authorList>
            <consortium name="The Broad Institute Genomics Platform"/>
            <consortium name="The Broad Institute Genome Sequencing Center for Infectious Disease"/>
            <person name="Wu L."/>
            <person name="Ma J."/>
        </authorList>
    </citation>
    <scope>NUCLEOTIDE SEQUENCE [LARGE SCALE GENOMIC DNA]</scope>
    <source>
        <strain evidence="3">KCTC 52298</strain>
    </source>
</reference>
<accession>A0ABW5L3L9</accession>
<dbReference type="Gene3D" id="3.40.1580.10">
    <property type="entry name" value="SMI1/KNR4-like"/>
    <property type="match status" value="1"/>
</dbReference>
<protein>
    <submittedName>
        <fullName evidence="2">SMI1/KNR4 family protein</fullName>
    </submittedName>
</protein>
<dbReference type="Proteomes" id="UP001597440">
    <property type="component" value="Unassembled WGS sequence"/>
</dbReference>
<comment type="caution">
    <text evidence="2">The sequence shown here is derived from an EMBL/GenBank/DDBJ whole genome shotgun (WGS) entry which is preliminary data.</text>
</comment>
<dbReference type="InterPro" id="IPR018958">
    <property type="entry name" value="Knr4/Smi1-like_dom"/>
</dbReference>
<dbReference type="Pfam" id="PF09346">
    <property type="entry name" value="SMI1_KNR4"/>
    <property type="match status" value="1"/>
</dbReference>
<gene>
    <name evidence="2" type="ORF">ACFSQW_12245</name>
</gene>
<evidence type="ECO:0000313" key="2">
    <source>
        <dbReference type="EMBL" id="MFD2555168.1"/>
    </source>
</evidence>
<dbReference type="SUPFAM" id="SSF160631">
    <property type="entry name" value="SMI1/KNR4-like"/>
    <property type="match status" value="1"/>
</dbReference>
<evidence type="ECO:0000313" key="3">
    <source>
        <dbReference type="Proteomes" id="UP001597440"/>
    </source>
</evidence>
<dbReference type="SMART" id="SM00860">
    <property type="entry name" value="SMI1_KNR4"/>
    <property type="match status" value="1"/>
</dbReference>
<evidence type="ECO:0000259" key="1">
    <source>
        <dbReference type="SMART" id="SM00860"/>
    </source>
</evidence>
<sequence>MTAELFNSLEILKEWIIKNEVSLSTSKWANGLEIIETEQLRFNIHPLSEEELIAIKVLTNNLLPPAYYHFLAEIGSGQFFINDYFPGFEIYNLAELKEYNQLIQQEIKEAGETIIDDYLMIGTHCSMGDWMGFCTTRKKEKNYDVFCHEYPIEEYATTSDELKSWRTFEEWIIKAIQTKGTETL</sequence>
<dbReference type="RefSeq" id="WP_210353529.1">
    <property type="nucleotide sequence ID" value="NZ_JAEQMU010000001.1"/>
</dbReference>
<organism evidence="2 3">
    <name type="scientific">Sphingobacterium tabacisoli</name>
    <dbReference type="NCBI Taxonomy" id="2044855"/>
    <lineage>
        <taxon>Bacteria</taxon>
        <taxon>Pseudomonadati</taxon>
        <taxon>Bacteroidota</taxon>
        <taxon>Sphingobacteriia</taxon>
        <taxon>Sphingobacteriales</taxon>
        <taxon>Sphingobacteriaceae</taxon>
        <taxon>Sphingobacterium</taxon>
    </lineage>
</organism>
<dbReference type="EMBL" id="JBHULD010000014">
    <property type="protein sequence ID" value="MFD2555168.1"/>
    <property type="molecule type" value="Genomic_DNA"/>
</dbReference>
<proteinExistence type="predicted"/>
<dbReference type="InterPro" id="IPR037883">
    <property type="entry name" value="Knr4/Smi1-like_sf"/>
</dbReference>